<dbReference type="PATRIC" id="fig|1195246.3.peg.2424"/>
<keyword evidence="8" id="KW-1185">Reference proteome</keyword>
<evidence type="ECO:0000256" key="5">
    <source>
        <dbReference type="PIRSR" id="PIRSR006278-2"/>
    </source>
</evidence>
<dbReference type="PANTHER" id="PTHR43780:SF2">
    <property type="entry name" value="1-AMINOCYCLOPROPANE-1-CARBOXYLATE DEAMINASE-RELATED"/>
    <property type="match status" value="1"/>
</dbReference>
<proteinExistence type="inferred from homology"/>
<dbReference type="InterPro" id="IPR001926">
    <property type="entry name" value="TrpB-like_PALP"/>
</dbReference>
<dbReference type="eggNOG" id="COG2515">
    <property type="taxonomic scope" value="Bacteria"/>
</dbReference>
<organism evidence="7 8">
    <name type="scientific">Alishewanella agri BL06</name>
    <dbReference type="NCBI Taxonomy" id="1195246"/>
    <lineage>
        <taxon>Bacteria</taxon>
        <taxon>Pseudomonadati</taxon>
        <taxon>Pseudomonadota</taxon>
        <taxon>Gammaproteobacteria</taxon>
        <taxon>Alteromonadales</taxon>
        <taxon>Alteromonadaceae</taxon>
        <taxon>Alishewanella</taxon>
    </lineage>
</organism>
<comment type="caution">
    <text evidence="7">The sequence shown here is derived from an EMBL/GenBank/DDBJ whole genome shotgun (WGS) entry which is preliminary data.</text>
</comment>
<dbReference type="InterPro" id="IPR027278">
    <property type="entry name" value="ACCD_DCysDesulf"/>
</dbReference>
<dbReference type="AlphaFoldDB" id="I9NZT4"/>
<evidence type="ECO:0000256" key="4">
    <source>
        <dbReference type="PIRSR" id="PIRSR006278-1"/>
    </source>
</evidence>
<sequence>MTTQLSAEYHWQLLPASMVSNPAPEIWICSLKAPVAEIAGNKWLKLQSALQQRQPGQGILSFGGAFSNHLAALAAAGHHYNFPTIGIVRTDHLDQQNPTLKRCQAFGMQLKALNRDSYRQHQQTEFLNSLKISYPHYLIVPEGGSDQAGAWGVRTLPLQQTPAGAADLLCCATASGGTLAGIIHQHPTIRCLGLAVVKDSSLPQRVNACLPSDEIFNNWSIAQARSGYGKLSADLIAFCCQLKREYNISTEPVYTGKALHLLIELITKGALANVKRVAFFHTGGLQGLHGLHYRQQLTAEQYQLLAAESAMI</sequence>
<dbReference type="Pfam" id="PF00291">
    <property type="entry name" value="PALP"/>
    <property type="match status" value="1"/>
</dbReference>
<dbReference type="GO" id="GO:0019148">
    <property type="term" value="F:D-cysteine desulfhydrase activity"/>
    <property type="evidence" value="ECO:0007669"/>
    <property type="project" value="TreeGrafter"/>
</dbReference>
<feature type="active site" description="Nucleophile" evidence="4">
    <location>
        <position position="67"/>
    </location>
</feature>
<evidence type="ECO:0000256" key="1">
    <source>
        <dbReference type="ARBA" id="ARBA00001933"/>
    </source>
</evidence>
<comment type="cofactor">
    <cofactor evidence="1">
        <name>pyridoxal 5'-phosphate</name>
        <dbReference type="ChEBI" id="CHEBI:597326"/>
    </cofactor>
</comment>
<evidence type="ECO:0000313" key="7">
    <source>
        <dbReference type="EMBL" id="EIW87969.1"/>
    </source>
</evidence>
<evidence type="ECO:0000256" key="2">
    <source>
        <dbReference type="ARBA" id="ARBA00008639"/>
    </source>
</evidence>
<protein>
    <submittedName>
        <fullName evidence="7">D-cysteine desulfhydrase</fullName>
    </submittedName>
</protein>
<dbReference type="PIRSF" id="PIRSF006278">
    <property type="entry name" value="ACCD_DCysDesulf"/>
    <property type="match status" value="1"/>
</dbReference>
<gene>
    <name evidence="7" type="ORF">AGRI_12226</name>
</gene>
<feature type="modified residue" description="N6-(pyridoxal phosphate)lysine" evidence="5">
    <location>
        <position position="42"/>
    </location>
</feature>
<dbReference type="RefSeq" id="WP_008985237.1">
    <property type="nucleotide sequence ID" value="NZ_AKKU01000025.1"/>
</dbReference>
<accession>I9NZT4</accession>
<reference evidence="7 8" key="1">
    <citation type="journal article" date="2012" name="J. Bacteriol.">
        <title>Genome Sequence of Pectin-Degrading Alishewanella agri, Isolated from Landfill Soil.</title>
        <authorList>
            <person name="Kim J."/>
            <person name="Jung J."/>
            <person name="Sung J.S."/>
            <person name="Chun J."/>
            <person name="Park W."/>
        </authorList>
    </citation>
    <scope>NUCLEOTIDE SEQUENCE [LARGE SCALE GENOMIC DNA]</scope>
    <source>
        <strain evidence="7 8">BL06</strain>
    </source>
</reference>
<dbReference type="SUPFAM" id="SSF53686">
    <property type="entry name" value="Tryptophan synthase beta subunit-like PLP-dependent enzymes"/>
    <property type="match status" value="1"/>
</dbReference>
<dbReference type="Gene3D" id="3.40.50.1100">
    <property type="match status" value="2"/>
</dbReference>
<name>I9NZT4_9ALTE</name>
<dbReference type="STRING" id="1195246.AGRI_12226"/>
<evidence type="ECO:0000259" key="6">
    <source>
        <dbReference type="Pfam" id="PF00291"/>
    </source>
</evidence>
<evidence type="ECO:0000256" key="3">
    <source>
        <dbReference type="ARBA" id="ARBA00022898"/>
    </source>
</evidence>
<comment type="similarity">
    <text evidence="2">Belongs to the ACC deaminase/D-cysteine desulfhydrase family.</text>
</comment>
<dbReference type="Proteomes" id="UP000035062">
    <property type="component" value="Unassembled WGS sequence"/>
</dbReference>
<keyword evidence="3 5" id="KW-0663">Pyridoxal phosphate</keyword>
<evidence type="ECO:0000313" key="8">
    <source>
        <dbReference type="Proteomes" id="UP000035062"/>
    </source>
</evidence>
<dbReference type="EMBL" id="AKKU01000025">
    <property type="protein sequence ID" value="EIW87969.1"/>
    <property type="molecule type" value="Genomic_DNA"/>
</dbReference>
<dbReference type="InterPro" id="IPR036052">
    <property type="entry name" value="TrpB-like_PALP_sf"/>
</dbReference>
<feature type="domain" description="Tryptophan synthase beta chain-like PALP" evidence="6">
    <location>
        <begin position="44"/>
        <end position="283"/>
    </location>
</feature>
<dbReference type="PANTHER" id="PTHR43780">
    <property type="entry name" value="1-AMINOCYCLOPROPANE-1-CARBOXYLATE DEAMINASE-RELATED"/>
    <property type="match status" value="1"/>
</dbReference>